<keyword evidence="20" id="KW-0548">Nucleotidyltransferase</keyword>
<dbReference type="InterPro" id="IPR027417">
    <property type="entry name" value="P-loop_NTPase"/>
</dbReference>
<keyword evidence="10" id="KW-0169">Cobalamin biosynthesis</keyword>
<comment type="pathway">
    <text evidence="5">Cofactor biosynthesis; adenosylcobalamin biosynthesis; adenosylcobalamin from cob(II)yrinate a,c-diamide: step 6/7.</text>
</comment>
<dbReference type="GO" id="GO:0005525">
    <property type="term" value="F:GTP binding"/>
    <property type="evidence" value="ECO:0007669"/>
    <property type="project" value="UniProtKB-KW"/>
</dbReference>
<evidence type="ECO:0000256" key="17">
    <source>
        <dbReference type="ARBA" id="ARBA00030571"/>
    </source>
</evidence>
<dbReference type="SUPFAM" id="SSF52540">
    <property type="entry name" value="P-loop containing nucleoside triphosphate hydrolases"/>
    <property type="match status" value="1"/>
</dbReference>
<dbReference type="PANTHER" id="PTHR34848:SF1">
    <property type="entry name" value="BIFUNCTIONAL ADENOSYLCOBALAMIN BIOSYNTHESIS PROTEIN COBU"/>
    <property type="match status" value="1"/>
</dbReference>
<dbReference type="EC" id="2.7.7.62" evidence="9"/>
<comment type="catalytic activity">
    <reaction evidence="2">
        <text>adenosylcob(III)inamide phosphate + GTP + H(+) = adenosylcob(III)inamide-GDP + diphosphate</text>
        <dbReference type="Rhea" id="RHEA:22712"/>
        <dbReference type="ChEBI" id="CHEBI:15378"/>
        <dbReference type="ChEBI" id="CHEBI:33019"/>
        <dbReference type="ChEBI" id="CHEBI:37565"/>
        <dbReference type="ChEBI" id="CHEBI:58502"/>
        <dbReference type="ChEBI" id="CHEBI:60487"/>
        <dbReference type="EC" id="2.7.7.62"/>
    </reaction>
</comment>
<keyword evidence="15 19" id="KW-0342">GTP-binding</keyword>
<comment type="catalytic activity">
    <reaction evidence="3">
        <text>adenosylcob(III)inamide + GTP = adenosylcob(III)inamide phosphate + GDP + H(+)</text>
        <dbReference type="Rhea" id="RHEA:15765"/>
        <dbReference type="ChEBI" id="CHEBI:2480"/>
        <dbReference type="ChEBI" id="CHEBI:15378"/>
        <dbReference type="ChEBI" id="CHEBI:37565"/>
        <dbReference type="ChEBI" id="CHEBI:58189"/>
        <dbReference type="ChEBI" id="CHEBI:58502"/>
        <dbReference type="EC" id="2.7.1.156"/>
    </reaction>
</comment>
<evidence type="ECO:0000256" key="12">
    <source>
        <dbReference type="ARBA" id="ARBA00022741"/>
    </source>
</evidence>
<proteinExistence type="inferred from homology"/>
<dbReference type="InterPro" id="IPR003203">
    <property type="entry name" value="CobU/CobP"/>
</dbReference>
<evidence type="ECO:0000256" key="8">
    <source>
        <dbReference type="ARBA" id="ARBA00012016"/>
    </source>
</evidence>
<name>A0A6M8ERG6_9BACT</name>
<keyword evidence="11 20" id="KW-0808">Transferase</keyword>
<evidence type="ECO:0000256" key="2">
    <source>
        <dbReference type="ARBA" id="ARBA00000711"/>
    </source>
</evidence>
<dbReference type="EC" id="2.7.1.156" evidence="8"/>
<gene>
    <name evidence="20" type="primary">cobU</name>
    <name evidence="20" type="ORF">AACT_2798</name>
</gene>
<dbReference type="PIRSF" id="PIRSF006135">
    <property type="entry name" value="CobU"/>
    <property type="match status" value="1"/>
</dbReference>
<comment type="similarity">
    <text evidence="7">Belongs to the CobU/CobP family.</text>
</comment>
<evidence type="ECO:0000313" key="20">
    <source>
        <dbReference type="EMBL" id="QKE29861.1"/>
    </source>
</evidence>
<evidence type="ECO:0000256" key="14">
    <source>
        <dbReference type="ARBA" id="ARBA00022840"/>
    </source>
</evidence>
<dbReference type="AlphaFoldDB" id="A0A6M8ERG6"/>
<dbReference type="UniPathway" id="UPA00148">
    <property type="reaction ID" value="UER00236"/>
</dbReference>
<sequence>MIKVFYFGGQKSGKTNAGIKKALALSKDEKPYYVATYDNTYNDSSMIERINKHIIERKDDFITIEESHDLTKVIKANKTYLIDCVSMWILNNLEEKEELLKEQLRALFKIDANIIFILNDVSCGVIPLDKESRRFVDFSGILGQELAKLCDEVYEVKYSIEKKLK</sequence>
<dbReference type="Proteomes" id="UP000503483">
    <property type="component" value="Chromosome"/>
</dbReference>
<dbReference type="GO" id="GO:0009236">
    <property type="term" value="P:cobalamin biosynthetic process"/>
    <property type="evidence" value="ECO:0007669"/>
    <property type="project" value="UniProtKB-UniPathway"/>
</dbReference>
<evidence type="ECO:0000256" key="6">
    <source>
        <dbReference type="ARBA" id="ARBA00005159"/>
    </source>
</evidence>
<evidence type="ECO:0000256" key="1">
    <source>
        <dbReference type="ARBA" id="ARBA00000312"/>
    </source>
</evidence>
<dbReference type="PANTHER" id="PTHR34848">
    <property type="match status" value="1"/>
</dbReference>
<feature type="binding site" evidence="19">
    <location>
        <position position="65"/>
    </location>
    <ligand>
        <name>GTP</name>
        <dbReference type="ChEBI" id="CHEBI:37565"/>
    </ligand>
</feature>
<evidence type="ECO:0000256" key="7">
    <source>
        <dbReference type="ARBA" id="ARBA00007490"/>
    </source>
</evidence>
<dbReference type="KEGG" id="paco:AACT_2798"/>
<evidence type="ECO:0000256" key="4">
    <source>
        <dbReference type="ARBA" id="ARBA00003889"/>
    </source>
</evidence>
<feature type="active site" description="GMP-histidine intermediate" evidence="18">
    <location>
        <position position="53"/>
    </location>
</feature>
<reference evidence="20 21" key="1">
    <citation type="submission" date="2019-08" db="EMBL/GenBank/DDBJ databases">
        <title>Complete genome sequence of Arcobacter acticola.</title>
        <authorList>
            <person name="Miller W."/>
        </authorList>
    </citation>
    <scope>NUCLEOTIDE SEQUENCE [LARGE SCALE GENOMIC DNA]</scope>
    <source>
        <strain evidence="20 21">KCTC 52212</strain>
    </source>
</reference>
<evidence type="ECO:0000256" key="19">
    <source>
        <dbReference type="PIRSR" id="PIRSR006135-2"/>
    </source>
</evidence>
<evidence type="ECO:0000256" key="16">
    <source>
        <dbReference type="ARBA" id="ARBA00029570"/>
    </source>
</evidence>
<dbReference type="GO" id="GO:0005524">
    <property type="term" value="F:ATP binding"/>
    <property type="evidence" value="ECO:0007669"/>
    <property type="project" value="UniProtKB-KW"/>
</dbReference>
<accession>A0A6M8ERG6</accession>
<dbReference type="GO" id="GO:0043752">
    <property type="term" value="F:adenosylcobinamide kinase activity"/>
    <property type="evidence" value="ECO:0007669"/>
    <property type="project" value="UniProtKB-EC"/>
</dbReference>
<comment type="pathway">
    <text evidence="6">Cofactor biosynthesis; adenosylcobalamin biosynthesis; adenosylcobalamin from cob(II)yrinate a,c-diamide: step 5/7.</text>
</comment>
<dbReference type="EMBL" id="CP042652">
    <property type="protein sequence ID" value="QKE29861.1"/>
    <property type="molecule type" value="Genomic_DNA"/>
</dbReference>
<comment type="catalytic activity">
    <reaction evidence="1">
        <text>adenosylcob(III)inamide + ATP = adenosylcob(III)inamide phosphate + ADP + H(+)</text>
        <dbReference type="Rhea" id="RHEA:15769"/>
        <dbReference type="ChEBI" id="CHEBI:2480"/>
        <dbReference type="ChEBI" id="CHEBI:15378"/>
        <dbReference type="ChEBI" id="CHEBI:30616"/>
        <dbReference type="ChEBI" id="CHEBI:58502"/>
        <dbReference type="ChEBI" id="CHEBI:456216"/>
        <dbReference type="EC" id="2.7.1.156"/>
    </reaction>
</comment>
<evidence type="ECO:0000256" key="11">
    <source>
        <dbReference type="ARBA" id="ARBA00022679"/>
    </source>
</evidence>
<feature type="binding site" evidence="19">
    <location>
        <position position="83"/>
    </location>
    <ligand>
        <name>GTP</name>
        <dbReference type="ChEBI" id="CHEBI:37565"/>
    </ligand>
</feature>
<organism evidence="20 21">
    <name type="scientific">Arcobacter acticola</name>
    <dbReference type="NCBI Taxonomy" id="1849015"/>
    <lineage>
        <taxon>Bacteria</taxon>
        <taxon>Pseudomonadati</taxon>
        <taxon>Campylobacterota</taxon>
        <taxon>Epsilonproteobacteria</taxon>
        <taxon>Campylobacterales</taxon>
        <taxon>Arcobacteraceae</taxon>
        <taxon>Arcobacter</taxon>
    </lineage>
</organism>
<keyword evidence="14" id="KW-0067">ATP-binding</keyword>
<evidence type="ECO:0000256" key="10">
    <source>
        <dbReference type="ARBA" id="ARBA00022573"/>
    </source>
</evidence>
<keyword evidence="12 19" id="KW-0547">Nucleotide-binding</keyword>
<dbReference type="Gene3D" id="3.40.50.300">
    <property type="entry name" value="P-loop containing nucleotide triphosphate hydrolases"/>
    <property type="match status" value="1"/>
</dbReference>
<evidence type="ECO:0000256" key="9">
    <source>
        <dbReference type="ARBA" id="ARBA00012523"/>
    </source>
</evidence>
<evidence type="ECO:0000256" key="13">
    <source>
        <dbReference type="ARBA" id="ARBA00022777"/>
    </source>
</evidence>
<keyword evidence="13 20" id="KW-0418">Kinase</keyword>
<comment type="function">
    <text evidence="4">Catalyzes ATP-dependent phosphorylation of adenosylcobinamide and addition of GMP to adenosylcobinamide phosphate.</text>
</comment>
<dbReference type="Pfam" id="PF02283">
    <property type="entry name" value="CobU"/>
    <property type="match status" value="1"/>
</dbReference>
<keyword evidence="21" id="KW-1185">Reference proteome</keyword>
<protein>
    <recommendedName>
        <fullName evidence="16">Adenosylcobinamide kinase</fullName>
        <ecNumber evidence="8">2.7.1.156</ecNumber>
        <ecNumber evidence="9">2.7.7.62</ecNumber>
    </recommendedName>
    <alternativeName>
        <fullName evidence="17">Adenosylcobinamide-phosphate guanylyltransferase</fullName>
    </alternativeName>
</protein>
<evidence type="ECO:0000256" key="15">
    <source>
        <dbReference type="ARBA" id="ARBA00023134"/>
    </source>
</evidence>
<evidence type="ECO:0000313" key="21">
    <source>
        <dbReference type="Proteomes" id="UP000503483"/>
    </source>
</evidence>
<dbReference type="RefSeq" id="WP_228720497.1">
    <property type="nucleotide sequence ID" value="NZ_CP042652.1"/>
</dbReference>
<evidence type="ECO:0000256" key="5">
    <source>
        <dbReference type="ARBA" id="ARBA00004692"/>
    </source>
</evidence>
<evidence type="ECO:0000256" key="3">
    <source>
        <dbReference type="ARBA" id="ARBA00001522"/>
    </source>
</evidence>
<evidence type="ECO:0000256" key="18">
    <source>
        <dbReference type="PIRSR" id="PIRSR006135-1"/>
    </source>
</evidence>
<dbReference type="GO" id="GO:0008820">
    <property type="term" value="F:cobinamide phosphate guanylyltransferase activity"/>
    <property type="evidence" value="ECO:0007669"/>
    <property type="project" value="UniProtKB-EC"/>
</dbReference>